<dbReference type="GO" id="GO:0003677">
    <property type="term" value="F:DNA binding"/>
    <property type="evidence" value="ECO:0007669"/>
    <property type="project" value="InterPro"/>
</dbReference>
<feature type="domain" description="HTH cro/C1-type" evidence="1">
    <location>
        <begin position="21"/>
        <end position="79"/>
    </location>
</feature>
<dbReference type="InterPro" id="IPR010982">
    <property type="entry name" value="Lambda_DNA-bd_dom_sf"/>
</dbReference>
<dbReference type="RefSeq" id="WP_040064544.1">
    <property type="nucleotide sequence ID" value="NZ_JXDG01000011.1"/>
</dbReference>
<keyword evidence="3" id="KW-1185">Reference proteome</keyword>
<dbReference type="EMBL" id="JXDG01000011">
    <property type="protein sequence ID" value="KIH85169.1"/>
    <property type="molecule type" value="Genomic_DNA"/>
</dbReference>
<evidence type="ECO:0000259" key="1">
    <source>
        <dbReference type="PROSITE" id="PS50943"/>
    </source>
</evidence>
<name>A0A0C2EGN6_9PSED</name>
<dbReference type="SMART" id="SM00530">
    <property type="entry name" value="HTH_XRE"/>
    <property type="match status" value="1"/>
</dbReference>
<dbReference type="Proteomes" id="UP000031535">
    <property type="component" value="Unassembled WGS sequence"/>
</dbReference>
<dbReference type="SUPFAM" id="SSF47413">
    <property type="entry name" value="lambda repressor-like DNA-binding domains"/>
    <property type="match status" value="1"/>
</dbReference>
<dbReference type="Pfam" id="PF01381">
    <property type="entry name" value="HTH_3"/>
    <property type="match status" value="1"/>
</dbReference>
<reference evidence="2 3" key="1">
    <citation type="submission" date="2015-01" db="EMBL/GenBank/DDBJ databases">
        <title>Complete genome of Pseudomonas batumici UCM B-321 producer of the batumin antibiotic with strong antistaphilococcal and potential anticancer activity.</title>
        <authorList>
            <person name="Klochko V.V."/>
            <person name="Zelena L.B."/>
            <person name="Elena K.A."/>
            <person name="Reva O.N."/>
        </authorList>
    </citation>
    <scope>NUCLEOTIDE SEQUENCE [LARGE SCALE GENOMIC DNA]</scope>
    <source>
        <strain evidence="2 3">UCM B-321</strain>
    </source>
</reference>
<dbReference type="OrthoDB" id="7365273at2"/>
<dbReference type="STRING" id="226910.UCMB321_1157"/>
<sequence length="108" mass="11919">MTVRSYSPASLDALQVMGNVIRLERKERGLTIQALADKVGVSRGTVQRIEHGDPRCEIGVVFELATILGIALFSDTTPLRHLSTYLDAKIAVLPKSIRTPRKKVSNDF</sequence>
<accession>A0A0C2EGN6</accession>
<dbReference type="PATRIC" id="fig|226910.6.peg.1149"/>
<dbReference type="PROSITE" id="PS50943">
    <property type="entry name" value="HTH_CROC1"/>
    <property type="match status" value="1"/>
</dbReference>
<evidence type="ECO:0000313" key="3">
    <source>
        <dbReference type="Proteomes" id="UP000031535"/>
    </source>
</evidence>
<gene>
    <name evidence="2" type="ORF">UCMB321_1157</name>
</gene>
<dbReference type="InterPro" id="IPR001387">
    <property type="entry name" value="Cro/C1-type_HTH"/>
</dbReference>
<evidence type="ECO:0000313" key="2">
    <source>
        <dbReference type="EMBL" id="KIH85169.1"/>
    </source>
</evidence>
<organism evidence="2 3">
    <name type="scientific">Pseudomonas batumici</name>
    <dbReference type="NCBI Taxonomy" id="226910"/>
    <lineage>
        <taxon>Bacteria</taxon>
        <taxon>Pseudomonadati</taxon>
        <taxon>Pseudomonadota</taxon>
        <taxon>Gammaproteobacteria</taxon>
        <taxon>Pseudomonadales</taxon>
        <taxon>Pseudomonadaceae</taxon>
        <taxon>Pseudomonas</taxon>
    </lineage>
</organism>
<dbReference type="AlphaFoldDB" id="A0A0C2EGN6"/>
<protein>
    <recommendedName>
        <fullName evidence="1">HTH cro/C1-type domain-containing protein</fullName>
    </recommendedName>
</protein>
<dbReference type="Gene3D" id="1.10.260.40">
    <property type="entry name" value="lambda repressor-like DNA-binding domains"/>
    <property type="match status" value="1"/>
</dbReference>
<dbReference type="CDD" id="cd00093">
    <property type="entry name" value="HTH_XRE"/>
    <property type="match status" value="1"/>
</dbReference>
<proteinExistence type="predicted"/>
<comment type="caution">
    <text evidence="2">The sequence shown here is derived from an EMBL/GenBank/DDBJ whole genome shotgun (WGS) entry which is preliminary data.</text>
</comment>